<evidence type="ECO:0000256" key="1">
    <source>
        <dbReference type="ARBA" id="ARBA00022723"/>
    </source>
</evidence>
<dbReference type="InterPro" id="IPR026992">
    <property type="entry name" value="DIOX_N"/>
</dbReference>
<dbReference type="InterPro" id="IPR044861">
    <property type="entry name" value="IPNS-like_FE2OG_OXY"/>
</dbReference>
<gene>
    <name evidence="4" type="primary">GA3OX1</name>
    <name evidence="4" type="ORF">CR513_21094</name>
</gene>
<dbReference type="GO" id="GO:0051213">
    <property type="term" value="F:dioxygenase activity"/>
    <property type="evidence" value="ECO:0007669"/>
    <property type="project" value="UniProtKB-KW"/>
</dbReference>
<dbReference type="SUPFAM" id="SSF51197">
    <property type="entry name" value="Clavaminate synthase-like"/>
    <property type="match status" value="1"/>
</dbReference>
<dbReference type="Proteomes" id="UP000257109">
    <property type="component" value="Unassembled WGS sequence"/>
</dbReference>
<dbReference type="PROSITE" id="PS51471">
    <property type="entry name" value="FE2OG_OXY"/>
    <property type="match status" value="1"/>
</dbReference>
<feature type="non-terminal residue" evidence="4">
    <location>
        <position position="1"/>
    </location>
</feature>
<name>A0A371H0E8_MUCPR</name>
<comment type="caution">
    <text evidence="4">The sequence shown here is derived from an EMBL/GenBank/DDBJ whole genome shotgun (WGS) entry which is preliminary data.</text>
</comment>
<dbReference type="CDD" id="cd09272">
    <property type="entry name" value="RNase_HI_RT_Ty1"/>
    <property type="match status" value="1"/>
</dbReference>
<dbReference type="Pfam" id="PF03171">
    <property type="entry name" value="2OG-FeII_Oxy"/>
    <property type="match status" value="1"/>
</dbReference>
<evidence type="ECO:0000313" key="5">
    <source>
        <dbReference type="Proteomes" id="UP000257109"/>
    </source>
</evidence>
<keyword evidence="5" id="KW-1185">Reference proteome</keyword>
<dbReference type="OrthoDB" id="288590at2759"/>
<accession>A0A371H0E8</accession>
<feature type="domain" description="Fe2OG dioxygenase" evidence="3">
    <location>
        <begin position="375"/>
        <end position="476"/>
    </location>
</feature>
<dbReference type="PANTHER" id="PTHR47990">
    <property type="entry name" value="2-OXOGLUTARATE (2OG) AND FE(II)-DEPENDENT OXYGENASE SUPERFAMILY PROTEIN-RELATED"/>
    <property type="match status" value="1"/>
</dbReference>
<organism evidence="4 5">
    <name type="scientific">Mucuna pruriens</name>
    <name type="common">Velvet bean</name>
    <name type="synonym">Dolichos pruriens</name>
    <dbReference type="NCBI Taxonomy" id="157652"/>
    <lineage>
        <taxon>Eukaryota</taxon>
        <taxon>Viridiplantae</taxon>
        <taxon>Streptophyta</taxon>
        <taxon>Embryophyta</taxon>
        <taxon>Tracheophyta</taxon>
        <taxon>Spermatophyta</taxon>
        <taxon>Magnoliopsida</taxon>
        <taxon>eudicotyledons</taxon>
        <taxon>Gunneridae</taxon>
        <taxon>Pentapetalae</taxon>
        <taxon>rosids</taxon>
        <taxon>fabids</taxon>
        <taxon>Fabales</taxon>
        <taxon>Fabaceae</taxon>
        <taxon>Papilionoideae</taxon>
        <taxon>50 kb inversion clade</taxon>
        <taxon>NPAAA clade</taxon>
        <taxon>indigoferoid/millettioid clade</taxon>
        <taxon>Phaseoleae</taxon>
        <taxon>Mucuna</taxon>
    </lineage>
</organism>
<protein>
    <submittedName>
        <fullName evidence="4">Gibberellin 3-beta-dioxygenase 1</fullName>
    </submittedName>
</protein>
<keyword evidence="1" id="KW-0479">Metal-binding</keyword>
<dbReference type="GO" id="GO:0046872">
    <property type="term" value="F:metal ion binding"/>
    <property type="evidence" value="ECO:0007669"/>
    <property type="project" value="UniProtKB-KW"/>
</dbReference>
<dbReference type="InterPro" id="IPR043502">
    <property type="entry name" value="DNA/RNA_pol_sf"/>
</dbReference>
<dbReference type="EMBL" id="QJKJ01003927">
    <property type="protein sequence ID" value="RDX96270.1"/>
    <property type="molecule type" value="Genomic_DNA"/>
</dbReference>
<dbReference type="STRING" id="157652.A0A371H0E8"/>
<dbReference type="SUPFAM" id="SSF56672">
    <property type="entry name" value="DNA/RNA polymerases"/>
    <property type="match status" value="1"/>
</dbReference>
<dbReference type="InterPro" id="IPR005123">
    <property type="entry name" value="Oxoglu/Fe-dep_dioxygenase_dom"/>
</dbReference>
<dbReference type="Pfam" id="PF14226">
    <property type="entry name" value="DIOX_N"/>
    <property type="match status" value="1"/>
</dbReference>
<keyword evidence="2" id="KW-0408">Iron</keyword>
<evidence type="ECO:0000313" key="4">
    <source>
        <dbReference type="EMBL" id="RDX96270.1"/>
    </source>
</evidence>
<dbReference type="Gene3D" id="2.60.120.330">
    <property type="entry name" value="B-lactam Antibiotic, Isopenicillin N Synthase, Chain"/>
    <property type="match status" value="1"/>
</dbReference>
<dbReference type="InterPro" id="IPR050231">
    <property type="entry name" value="Iron_ascorbate_oxido_reductase"/>
</dbReference>
<evidence type="ECO:0000256" key="2">
    <source>
        <dbReference type="ARBA" id="ARBA00023004"/>
    </source>
</evidence>
<dbReference type="InterPro" id="IPR027443">
    <property type="entry name" value="IPNS-like_sf"/>
</dbReference>
<reference evidence="4" key="1">
    <citation type="submission" date="2018-05" db="EMBL/GenBank/DDBJ databases">
        <title>Draft genome of Mucuna pruriens seed.</title>
        <authorList>
            <person name="Nnadi N.E."/>
            <person name="Vos R."/>
            <person name="Hasami M.H."/>
            <person name="Devisetty U.K."/>
            <person name="Aguiy J.C."/>
        </authorList>
    </citation>
    <scope>NUCLEOTIDE SEQUENCE [LARGE SCALE GENOMIC DNA]</scope>
    <source>
        <strain evidence="4">JCA_2017</strain>
    </source>
</reference>
<sequence length="523" mass="60292">MISQGYNQSQGDHTFFIKHSPDGKLTLLIVYVDNMIVTSDDEIEKLTLKEKLTTQFEMKELEKLKYFHRIDENWDTRPQGYLLSINHRIRCEKSPTIEKSQYQRLVGKLIYLFHIRPDIAYVISVVNQFMHDPRERNLQVVERIFQYLKMQTMKEQLWIEDPLLDIIILDDLKVKYGRLKKLFCDNNSVISIAHNSVQHNRTKRIDVDKHFIKKKLNNGLVVTTHVPTRLQILDVEAPASGYVPLIDLSDPNAKSLIREACEKWGAFQVINHGVPLNLLNEAEVEAFRLFGLPIQQKLCARRLPEGITGYGMPRIASYFPQLLWSEGFIMMRSPECQKEMKIMTERVMQLILESVGLNPEDVEWLKPKDKEGCNKTEAIYSLNSYPICPEPDRAMGLCPHTDTSLVTVVYQSNCTGLQFLRDGIGWIPVQPIPGALVVNLGDLMHIFSNGLFKNVVHRAVVNNTQHRISFAYVYGPPSDVKISSPLSDNDHPPLYSPITWKEYTKLKSIHHNNALEFIKKIIE</sequence>
<dbReference type="AlphaFoldDB" id="A0A371H0E8"/>
<evidence type="ECO:0000259" key="3">
    <source>
        <dbReference type="PROSITE" id="PS51471"/>
    </source>
</evidence>
<proteinExistence type="predicted"/>